<dbReference type="PROSITE" id="PS50011">
    <property type="entry name" value="PROTEIN_KINASE_DOM"/>
    <property type="match status" value="1"/>
</dbReference>
<dbReference type="Gene3D" id="3.30.200.20">
    <property type="entry name" value="Phosphorylase Kinase, domain 1"/>
    <property type="match status" value="1"/>
</dbReference>
<dbReference type="InterPro" id="IPR000719">
    <property type="entry name" value="Prot_kinase_dom"/>
</dbReference>
<evidence type="ECO:0000313" key="5">
    <source>
        <dbReference type="EMBL" id="KAL3666203.1"/>
    </source>
</evidence>
<dbReference type="Pfam" id="PF00069">
    <property type="entry name" value="Pkinase"/>
    <property type="match status" value="1"/>
</dbReference>
<keyword evidence="3" id="KW-0732">Signal</keyword>
<dbReference type="SUPFAM" id="SSF56112">
    <property type="entry name" value="Protein kinase-like (PK-like)"/>
    <property type="match status" value="1"/>
</dbReference>
<dbReference type="InterPro" id="IPR008271">
    <property type="entry name" value="Ser/Thr_kinase_AS"/>
</dbReference>
<dbReference type="InterPro" id="IPR011009">
    <property type="entry name" value="Kinase-like_dom_sf"/>
</dbReference>
<dbReference type="AlphaFoldDB" id="A0ABD3FHE8"/>
<feature type="region of interest" description="Disordered" evidence="1">
    <location>
        <begin position="184"/>
        <end position="212"/>
    </location>
</feature>
<gene>
    <name evidence="5" type="ORF">V7S43_008991</name>
</gene>
<dbReference type="InterPro" id="IPR051681">
    <property type="entry name" value="Ser/Thr_Kinases-Pseudokinases"/>
</dbReference>
<dbReference type="Proteomes" id="UP001632037">
    <property type="component" value="Unassembled WGS sequence"/>
</dbReference>
<feature type="chain" id="PRO_5044756810" description="Protein kinase domain-containing protein" evidence="3">
    <location>
        <begin position="19"/>
        <end position="580"/>
    </location>
</feature>
<keyword evidence="2" id="KW-1133">Transmembrane helix</keyword>
<name>A0ABD3FHE8_9STRA</name>
<dbReference type="Gene3D" id="1.10.510.10">
    <property type="entry name" value="Transferase(Phosphotransferase) domain 1"/>
    <property type="match status" value="1"/>
</dbReference>
<dbReference type="PANTHER" id="PTHR44329:SF214">
    <property type="entry name" value="PROTEIN KINASE DOMAIN-CONTAINING PROTEIN"/>
    <property type="match status" value="1"/>
</dbReference>
<keyword evidence="2" id="KW-0472">Membrane</keyword>
<keyword evidence="6" id="KW-1185">Reference proteome</keyword>
<comment type="caution">
    <text evidence="5">The sequence shown here is derived from an EMBL/GenBank/DDBJ whole genome shotgun (WGS) entry which is preliminary data.</text>
</comment>
<accession>A0ABD3FHE8</accession>
<evidence type="ECO:0000256" key="3">
    <source>
        <dbReference type="SAM" id="SignalP"/>
    </source>
</evidence>
<keyword evidence="2" id="KW-0812">Transmembrane</keyword>
<feature type="signal peptide" evidence="3">
    <location>
        <begin position="1"/>
        <end position="18"/>
    </location>
</feature>
<reference evidence="5 6" key="1">
    <citation type="submission" date="2024-09" db="EMBL/GenBank/DDBJ databases">
        <title>Genome sequencing and assembly of Phytophthora oleae, isolate VK10A, causative agent of rot of olive drupes.</title>
        <authorList>
            <person name="Conti Taguali S."/>
            <person name="Riolo M."/>
            <person name="La Spada F."/>
            <person name="Cacciola S.O."/>
            <person name="Dionisio G."/>
        </authorList>
    </citation>
    <scope>NUCLEOTIDE SEQUENCE [LARGE SCALE GENOMIC DNA]</scope>
    <source>
        <strain evidence="5 6">VK10A</strain>
    </source>
</reference>
<evidence type="ECO:0000256" key="1">
    <source>
        <dbReference type="SAM" id="MobiDB-lite"/>
    </source>
</evidence>
<dbReference type="PROSITE" id="PS00108">
    <property type="entry name" value="PROTEIN_KINASE_ST"/>
    <property type="match status" value="1"/>
</dbReference>
<dbReference type="SMART" id="SM00220">
    <property type="entry name" value="S_TKc"/>
    <property type="match status" value="1"/>
</dbReference>
<organism evidence="5 6">
    <name type="scientific">Phytophthora oleae</name>
    <dbReference type="NCBI Taxonomy" id="2107226"/>
    <lineage>
        <taxon>Eukaryota</taxon>
        <taxon>Sar</taxon>
        <taxon>Stramenopiles</taxon>
        <taxon>Oomycota</taxon>
        <taxon>Peronosporomycetes</taxon>
        <taxon>Peronosporales</taxon>
        <taxon>Peronosporaceae</taxon>
        <taxon>Phytophthora</taxon>
    </lineage>
</organism>
<protein>
    <recommendedName>
        <fullName evidence="4">Protein kinase domain-containing protein</fullName>
    </recommendedName>
</protein>
<dbReference type="PANTHER" id="PTHR44329">
    <property type="entry name" value="SERINE/THREONINE-PROTEIN KINASE TNNI3K-RELATED"/>
    <property type="match status" value="1"/>
</dbReference>
<proteinExistence type="predicted"/>
<evidence type="ECO:0000313" key="6">
    <source>
        <dbReference type="Proteomes" id="UP001632037"/>
    </source>
</evidence>
<dbReference type="EMBL" id="JBIMZQ010000018">
    <property type="protein sequence ID" value="KAL3666203.1"/>
    <property type="molecule type" value="Genomic_DNA"/>
</dbReference>
<evidence type="ECO:0000256" key="2">
    <source>
        <dbReference type="SAM" id="Phobius"/>
    </source>
</evidence>
<sequence>MTTRKLLVVVLLLHQTSGFTYQQTGYWETTDCSGAPFYMDIFPEFNCGQRNITYNCSPYTFNNTKYYRTVICVEDTREWAKSYYKTTDYILMEQFAASSGNCSDYLQGRVFLGNDSCVKMINSTLYQSAIASVYTDGPLSLKLFDDSSCSPTAAKKFSINSSTLTDHSCYNREFKFFSESEYTSNSGSSSESEGSTSDSHSESKSNSGSASAIIGEEEKSSSGLQTGIVVILAILSLIVAIGIGWLIFWWGRRSAAQKHESTGVTDDSFVNMGQGALSRTADEMLTSSDRLWRDEAILGARVPREKVIIQQLISRGGYGEVYSGLYNGQQVAIKMLVPETRKSEAHRSTFLTEIKLMAILEHPRIVYLVGVAWDSPNDLCALLEFMEGGDLRTLLNKYSKEHRPTGFTFEKVQIALHVAHALTYLHSLDPPVIHRDLKSKNILLSQDLDAKLTDFGVSRERADRTMTAAVGTSLWMAPEVMMGLHYDDKADIFSFGIVLSELSTHCIPYTHAKARDGIGGRMPDTAVLQLVAAGKLQADFSQCSFDSLLQLGQRCASVDPKLRPAAPEVLYHLHTAMKNM</sequence>
<feature type="domain" description="Protein kinase" evidence="4">
    <location>
        <begin position="307"/>
        <end position="577"/>
    </location>
</feature>
<feature type="transmembrane region" description="Helical" evidence="2">
    <location>
        <begin position="228"/>
        <end position="250"/>
    </location>
</feature>
<evidence type="ECO:0000259" key="4">
    <source>
        <dbReference type="PROSITE" id="PS50011"/>
    </source>
</evidence>